<dbReference type="Proteomes" id="UP000234914">
    <property type="component" value="Unassembled WGS sequence"/>
</dbReference>
<proteinExistence type="predicted"/>
<evidence type="ECO:0000256" key="1">
    <source>
        <dbReference type="SAM" id="SignalP"/>
    </source>
</evidence>
<dbReference type="AlphaFoldDB" id="A0A2I1RFN5"/>
<evidence type="ECO:0000313" key="2">
    <source>
        <dbReference type="EMBL" id="PKZ67941.1"/>
    </source>
</evidence>
<accession>A0A2I1RFN5</accession>
<dbReference type="EMBL" id="PKJS01000017">
    <property type="protein sequence ID" value="PKZ67941.1"/>
    <property type="molecule type" value="Genomic_DNA"/>
</dbReference>
<evidence type="ECO:0000313" key="3">
    <source>
        <dbReference type="Proteomes" id="UP000234914"/>
    </source>
</evidence>
<gene>
    <name evidence="2" type="ORF">CYJ96_11055</name>
</gene>
<organism evidence="2 3">
    <name type="scientific">Faucicola osloensis</name>
    <name type="common">Moraxella osloensis</name>
    <dbReference type="NCBI Taxonomy" id="34062"/>
    <lineage>
        <taxon>Bacteria</taxon>
        <taxon>Pseudomonadati</taxon>
        <taxon>Pseudomonadota</taxon>
        <taxon>Gammaproteobacteria</taxon>
        <taxon>Moraxellales</taxon>
        <taxon>Moraxellaceae</taxon>
        <taxon>Faucicola</taxon>
    </lineage>
</organism>
<keyword evidence="1" id="KW-0732">Signal</keyword>
<reference evidence="2 3" key="1">
    <citation type="submission" date="2017-12" db="EMBL/GenBank/DDBJ databases">
        <title>Phylogenetic diversity of female urinary microbiome.</title>
        <authorList>
            <person name="Thomas-White K."/>
            <person name="Wolfe A.J."/>
        </authorList>
    </citation>
    <scope>NUCLEOTIDE SEQUENCE [LARGE SCALE GENOMIC DNA]</scope>
    <source>
        <strain evidence="2 3">UMB0416</strain>
    </source>
</reference>
<dbReference type="RefSeq" id="WP_101965064.1">
    <property type="nucleotide sequence ID" value="NZ_PKJS01000017.1"/>
</dbReference>
<comment type="caution">
    <text evidence="2">The sequence shown here is derived from an EMBL/GenBank/DDBJ whole genome shotgun (WGS) entry which is preliminary data.</text>
</comment>
<protein>
    <submittedName>
        <fullName evidence="2">Uncharacterized protein</fullName>
    </submittedName>
</protein>
<sequence length="188" mass="20997">MKKLTVYLCLLLSVTNMSHAGTIAGYSFEKYPAKIYTGKKAPLKLGDWRSFRTRLTEAHKEGDVNFAGNYIVTTWGCGASCVSGAMIDKRTGNVYGIPLGETDDGVTPYESGAECFAEGAELDDSENVVFYPNSRLFISRNCNGEKINTTTGKQLITYYVNIWDEKSKTFKLKKVKQSKLVKMDYSQF</sequence>
<feature type="signal peptide" evidence="1">
    <location>
        <begin position="1"/>
        <end position="20"/>
    </location>
</feature>
<feature type="chain" id="PRO_5014176637" evidence="1">
    <location>
        <begin position="21"/>
        <end position="188"/>
    </location>
</feature>
<name>A0A2I1RFN5_FAUOS</name>